<feature type="domain" description="DNA binding HTH" evidence="1">
    <location>
        <begin position="63"/>
        <end position="101"/>
    </location>
</feature>
<dbReference type="EMBL" id="ABLC01000179">
    <property type="protein sequence ID" value="EDT01468.1"/>
    <property type="molecule type" value="Genomic_DNA"/>
</dbReference>
<dbReference type="AlphaFoldDB" id="B1FLU2"/>
<dbReference type="Gene3D" id="1.10.10.60">
    <property type="entry name" value="Homeodomain-like"/>
    <property type="match status" value="1"/>
</dbReference>
<dbReference type="Proteomes" id="UP000005463">
    <property type="component" value="Unassembled WGS sequence"/>
</dbReference>
<proteinExistence type="predicted"/>
<evidence type="ECO:0000313" key="2">
    <source>
        <dbReference type="EMBL" id="EDT01468.1"/>
    </source>
</evidence>
<sequence length="103" mass="11100">MRELQNVVERIAVELAEEVDEQDPGAACAALAPDALQAIAPELFATPPEAADPDDAQTLQARRRRAEADEIRAVLDACGGDRDRACAMLGISKTTLWRKLSAK</sequence>
<evidence type="ECO:0000259" key="1">
    <source>
        <dbReference type="Pfam" id="PF02954"/>
    </source>
</evidence>
<dbReference type="GO" id="GO:0043565">
    <property type="term" value="F:sequence-specific DNA binding"/>
    <property type="evidence" value="ECO:0007669"/>
    <property type="project" value="InterPro"/>
</dbReference>
<reference evidence="2 3" key="1">
    <citation type="submission" date="2008-03" db="EMBL/GenBank/DDBJ databases">
        <title>Sequencing of the draft genome and assembly of Burkholderia ambifaria IOP40-10.</title>
        <authorList>
            <consortium name="US DOE Joint Genome Institute (JGI-PGF)"/>
            <person name="Copeland A."/>
            <person name="Lucas S."/>
            <person name="Lapidus A."/>
            <person name="Glavina del Rio T."/>
            <person name="Dalin E."/>
            <person name="Tice H."/>
            <person name="Bruce D."/>
            <person name="Goodwin L."/>
            <person name="Pitluck S."/>
            <person name="Larimer F."/>
            <person name="Land M.L."/>
            <person name="Hauser L."/>
            <person name="Tiedje J."/>
            <person name="Richardson P."/>
        </authorList>
    </citation>
    <scope>NUCLEOTIDE SEQUENCE [LARGE SCALE GENOMIC DNA]</scope>
    <source>
        <strain evidence="2 3">IOP40-10</strain>
    </source>
</reference>
<protein>
    <submittedName>
        <fullName evidence="2">Transcriptional regulator, Fis family</fullName>
    </submittedName>
</protein>
<dbReference type="InterPro" id="IPR009057">
    <property type="entry name" value="Homeodomain-like_sf"/>
</dbReference>
<dbReference type="PATRIC" id="fig|396596.7.peg.2367"/>
<dbReference type="Pfam" id="PF02954">
    <property type="entry name" value="HTH_8"/>
    <property type="match status" value="1"/>
</dbReference>
<name>B1FLU2_9BURK</name>
<comment type="caution">
    <text evidence="2">The sequence shown here is derived from an EMBL/GenBank/DDBJ whole genome shotgun (WGS) entry which is preliminary data.</text>
</comment>
<accession>B1FLU2</accession>
<organism evidence="2 3">
    <name type="scientific">Burkholderia ambifaria IOP40-10</name>
    <dbReference type="NCBI Taxonomy" id="396596"/>
    <lineage>
        <taxon>Bacteria</taxon>
        <taxon>Pseudomonadati</taxon>
        <taxon>Pseudomonadota</taxon>
        <taxon>Betaproteobacteria</taxon>
        <taxon>Burkholderiales</taxon>
        <taxon>Burkholderiaceae</taxon>
        <taxon>Burkholderia</taxon>
        <taxon>Burkholderia cepacia complex</taxon>
    </lineage>
</organism>
<dbReference type="SUPFAM" id="SSF46689">
    <property type="entry name" value="Homeodomain-like"/>
    <property type="match status" value="1"/>
</dbReference>
<dbReference type="InterPro" id="IPR002197">
    <property type="entry name" value="HTH_Fis"/>
</dbReference>
<evidence type="ECO:0000313" key="3">
    <source>
        <dbReference type="Proteomes" id="UP000005463"/>
    </source>
</evidence>
<gene>
    <name evidence="2" type="ORF">BamIOP4010DRAFT_5003</name>
</gene>